<evidence type="ECO:0000313" key="1">
    <source>
        <dbReference type="EMBL" id="MER6617779.1"/>
    </source>
</evidence>
<reference evidence="1 2" key="1">
    <citation type="submission" date="2024-06" db="EMBL/GenBank/DDBJ databases">
        <title>The Natural Products Discovery Center: Release of the First 8490 Sequenced Strains for Exploring Actinobacteria Biosynthetic Diversity.</title>
        <authorList>
            <person name="Kalkreuter E."/>
            <person name="Kautsar S.A."/>
            <person name="Yang D."/>
            <person name="Bader C.D."/>
            <person name="Teijaro C.N."/>
            <person name="Fluegel L."/>
            <person name="Davis C.M."/>
            <person name="Simpson J.R."/>
            <person name="Lauterbach L."/>
            <person name="Steele A.D."/>
            <person name="Gui C."/>
            <person name="Meng S."/>
            <person name="Li G."/>
            <person name="Viehrig K."/>
            <person name="Ye F."/>
            <person name="Su P."/>
            <person name="Kiefer A.F."/>
            <person name="Nichols A."/>
            <person name="Cepeda A.J."/>
            <person name="Yan W."/>
            <person name="Fan B."/>
            <person name="Jiang Y."/>
            <person name="Adhikari A."/>
            <person name="Zheng C.-J."/>
            <person name="Schuster L."/>
            <person name="Cowan T.M."/>
            <person name="Smanski M.J."/>
            <person name="Chevrette M.G."/>
            <person name="De Carvalho L.P.S."/>
            <person name="Shen B."/>
        </authorList>
    </citation>
    <scope>NUCLEOTIDE SEQUENCE [LARGE SCALE GENOMIC DNA]</scope>
    <source>
        <strain evidence="1 2">NPDC000837</strain>
    </source>
</reference>
<dbReference type="EMBL" id="JBEPBX010000044">
    <property type="protein sequence ID" value="MER6617779.1"/>
    <property type="molecule type" value="Genomic_DNA"/>
</dbReference>
<name>A0ABV1V407_9ACTN</name>
<sequence length="180" mass="20303">MLTHEDLTAWAGSEHVTRADPADLASWRIPENQKSLLVNIGVPVVDQLIEHVAFQTDPDPALQTASGTVLYQLSQNHHGNLVPGLQWAFGVEPDTGKVYYVLPGGEAWFANSSIDLWLQTLHHYGRHVSESPILNDPDEHEDEALAELRELAEELKEIDPPAFEGYVGFIWAEFLERWLW</sequence>
<evidence type="ECO:0000313" key="2">
    <source>
        <dbReference type="Proteomes" id="UP001445472"/>
    </source>
</evidence>
<accession>A0ABV1V407</accession>
<comment type="caution">
    <text evidence="1">The sequence shown here is derived from an EMBL/GenBank/DDBJ whole genome shotgun (WGS) entry which is preliminary data.</text>
</comment>
<dbReference type="InterPro" id="IPR025851">
    <property type="entry name" value="SUKH-4"/>
</dbReference>
<keyword evidence="2" id="KW-1185">Reference proteome</keyword>
<dbReference type="Pfam" id="PF14435">
    <property type="entry name" value="SUKH-4"/>
    <property type="match status" value="1"/>
</dbReference>
<organism evidence="1 2">
    <name type="scientific">Streptomyces xantholiticus</name>
    <dbReference type="NCBI Taxonomy" id="68285"/>
    <lineage>
        <taxon>Bacteria</taxon>
        <taxon>Bacillati</taxon>
        <taxon>Actinomycetota</taxon>
        <taxon>Actinomycetes</taxon>
        <taxon>Kitasatosporales</taxon>
        <taxon>Streptomycetaceae</taxon>
        <taxon>Streptomyces</taxon>
    </lineage>
</organism>
<gene>
    <name evidence="1" type="ORF">ABT276_31610</name>
</gene>
<protein>
    <submittedName>
        <fullName evidence="1">SUKH-4 family immunity protein</fullName>
    </submittedName>
</protein>
<proteinExistence type="predicted"/>
<dbReference type="Proteomes" id="UP001445472">
    <property type="component" value="Unassembled WGS sequence"/>
</dbReference>
<dbReference type="RefSeq" id="WP_351978799.1">
    <property type="nucleotide sequence ID" value="NZ_JBEPBX010000044.1"/>
</dbReference>